<dbReference type="InterPro" id="IPR001792">
    <property type="entry name" value="Acylphosphatase-like_dom"/>
</dbReference>
<comment type="catalytic activity">
    <reaction evidence="7 8">
        <text>C-terminal L-cysteinyl-[HypE protein] + carbamoyl phosphate + ATP + H2O = C-terminal S-carboxamide-L-cysteinyl-[HypE protein] + AMP + phosphate + diphosphate + H(+)</text>
        <dbReference type="Rhea" id="RHEA:55636"/>
        <dbReference type="Rhea" id="RHEA-COMP:14247"/>
        <dbReference type="Rhea" id="RHEA-COMP:14392"/>
        <dbReference type="ChEBI" id="CHEBI:15377"/>
        <dbReference type="ChEBI" id="CHEBI:15378"/>
        <dbReference type="ChEBI" id="CHEBI:30616"/>
        <dbReference type="ChEBI" id="CHEBI:33019"/>
        <dbReference type="ChEBI" id="CHEBI:43474"/>
        <dbReference type="ChEBI" id="CHEBI:58228"/>
        <dbReference type="ChEBI" id="CHEBI:76913"/>
        <dbReference type="ChEBI" id="CHEBI:139126"/>
        <dbReference type="ChEBI" id="CHEBI:456215"/>
    </reaction>
</comment>
<dbReference type="Pfam" id="PF00708">
    <property type="entry name" value="Acylphosphatase"/>
    <property type="match status" value="1"/>
</dbReference>
<dbReference type="Pfam" id="PF01300">
    <property type="entry name" value="Sua5_yciO_yrdC"/>
    <property type="match status" value="1"/>
</dbReference>
<keyword evidence="5" id="KW-0863">Zinc-finger</keyword>
<comment type="catalytic activity">
    <reaction evidence="9">
        <text>an acyl phosphate + H2O = a carboxylate + phosphate + H(+)</text>
        <dbReference type="Rhea" id="RHEA:14965"/>
        <dbReference type="ChEBI" id="CHEBI:15377"/>
        <dbReference type="ChEBI" id="CHEBI:15378"/>
        <dbReference type="ChEBI" id="CHEBI:29067"/>
        <dbReference type="ChEBI" id="CHEBI:43474"/>
        <dbReference type="ChEBI" id="CHEBI:59918"/>
        <dbReference type="EC" id="3.6.1.7"/>
    </reaction>
</comment>
<keyword evidence="3" id="KW-0436">Ligase</keyword>
<dbReference type="Pfam" id="PF07503">
    <property type="entry name" value="zf-HYPF"/>
    <property type="match status" value="2"/>
</dbReference>
<comment type="similarity">
    <text evidence="2 8">Belongs to the carbamoyltransferase HypF family.</text>
</comment>
<dbReference type="InterPro" id="IPR055128">
    <property type="entry name" value="HypF_C_2"/>
</dbReference>
<dbReference type="Proteomes" id="UP000215367">
    <property type="component" value="Unassembled WGS sequence"/>
</dbReference>
<dbReference type="EC" id="6.2.-.-" evidence="8"/>
<dbReference type="Pfam" id="PF22521">
    <property type="entry name" value="HypF_C_2"/>
    <property type="match status" value="1"/>
</dbReference>
<gene>
    <name evidence="12" type="primary">hypF</name>
    <name evidence="12" type="ORF">CHT98_17760</name>
</gene>
<dbReference type="GO" id="GO:0008270">
    <property type="term" value="F:zinc ion binding"/>
    <property type="evidence" value="ECO:0007669"/>
    <property type="project" value="UniProtKB-KW"/>
</dbReference>
<dbReference type="NCBIfam" id="TIGR00143">
    <property type="entry name" value="hypF"/>
    <property type="match status" value="1"/>
</dbReference>
<comment type="function">
    <text evidence="8">Involved in the maturation of [NiFe] hydrogenases. Along with HypE, it catalyzes the synthesis of the CN ligands of the active site iron of [NiFe]-hydrogenases. HypF functions as a carbamoyl transferase using carbamoylphosphate as a substrate and transferring the carboxamido moiety in an ATP-dependent reaction to the thiolate of the C-terminal cysteine of HypE yielding a protein-S-carboxamide.</text>
</comment>
<evidence type="ECO:0000256" key="3">
    <source>
        <dbReference type="ARBA" id="ARBA00022598"/>
    </source>
</evidence>
<keyword evidence="6" id="KW-0862">Zinc</keyword>
<dbReference type="InterPro" id="IPR017968">
    <property type="entry name" value="Acylphosphatase_CS"/>
</dbReference>
<keyword evidence="12" id="KW-0808">Transferase</keyword>
<dbReference type="PANTHER" id="PTHR42959">
    <property type="entry name" value="CARBAMOYLTRANSFERASE"/>
    <property type="match status" value="1"/>
</dbReference>
<dbReference type="InterPro" id="IPR041440">
    <property type="entry name" value="HypF_C"/>
</dbReference>
<keyword evidence="4" id="KW-0479">Metal-binding</keyword>
<feature type="active site" evidence="9">
    <location>
        <position position="36"/>
    </location>
</feature>
<dbReference type="InterPro" id="IPR004421">
    <property type="entry name" value="Carbamoyltransferase_HypF"/>
</dbReference>
<dbReference type="PIRSF" id="PIRSF006256">
    <property type="entry name" value="CMPcnvr_hdrg_mat"/>
    <property type="match status" value="1"/>
</dbReference>
<evidence type="ECO:0000256" key="8">
    <source>
        <dbReference type="PIRNR" id="PIRNR006256"/>
    </source>
</evidence>
<evidence type="ECO:0000313" key="13">
    <source>
        <dbReference type="Proteomes" id="UP000215367"/>
    </source>
</evidence>
<evidence type="ECO:0000259" key="10">
    <source>
        <dbReference type="PROSITE" id="PS51160"/>
    </source>
</evidence>
<name>A0A235HBV0_AZOBR</name>
<evidence type="ECO:0000256" key="1">
    <source>
        <dbReference type="ARBA" id="ARBA00004711"/>
    </source>
</evidence>
<dbReference type="InterPro" id="IPR036046">
    <property type="entry name" value="Acylphosphatase-like_dom_sf"/>
</dbReference>
<dbReference type="AlphaFoldDB" id="A0A235HBV0"/>
<reference evidence="12 13" key="1">
    <citation type="submission" date="2017-07" db="EMBL/GenBank/DDBJ databases">
        <title>Whole genome sequence of Azospirillum brasilense 2A1, a potential biofertilizer strain.</title>
        <authorList>
            <person name="Fontana C.A."/>
            <person name="Toffoli L.M."/>
            <person name="Salazar S.M."/>
            <person name="Puglisi E."/>
            <person name="Pedraza R."/>
            <person name="Bassi D."/>
            <person name="Cocconcelli P.S."/>
        </authorList>
    </citation>
    <scope>NUCLEOTIDE SEQUENCE [LARGE SCALE GENOMIC DNA]</scope>
    <source>
        <strain evidence="12 13">2A1</strain>
        <plasmid evidence="12">unnamed</plasmid>
    </source>
</reference>
<protein>
    <recommendedName>
        <fullName evidence="8">Carbamoyltransferase HypF</fullName>
        <ecNumber evidence="8">6.2.-.-</ecNumber>
    </recommendedName>
</protein>
<evidence type="ECO:0000256" key="4">
    <source>
        <dbReference type="ARBA" id="ARBA00022723"/>
    </source>
</evidence>
<dbReference type="GO" id="GO:0016743">
    <property type="term" value="F:carboxyl- or carbamoyltransferase activity"/>
    <property type="evidence" value="ECO:0007669"/>
    <property type="project" value="UniProtKB-UniRule"/>
</dbReference>
<dbReference type="GO" id="GO:0051604">
    <property type="term" value="P:protein maturation"/>
    <property type="evidence" value="ECO:0007669"/>
    <property type="project" value="TreeGrafter"/>
</dbReference>
<feature type="domain" description="YrdC-like" evidence="11">
    <location>
        <begin position="185"/>
        <end position="401"/>
    </location>
</feature>
<evidence type="ECO:0000256" key="6">
    <source>
        <dbReference type="ARBA" id="ARBA00022833"/>
    </source>
</evidence>
<dbReference type="Gene3D" id="3.30.420.360">
    <property type="match status" value="1"/>
</dbReference>
<dbReference type="Gene3D" id="3.90.870.50">
    <property type="match status" value="1"/>
</dbReference>
<dbReference type="Gene3D" id="3.30.110.120">
    <property type="match status" value="1"/>
</dbReference>
<feature type="domain" description="Acylphosphatase-like" evidence="10">
    <location>
        <begin position="3"/>
        <end position="88"/>
    </location>
</feature>
<feature type="active site" evidence="9">
    <location>
        <position position="18"/>
    </location>
</feature>
<comment type="pathway">
    <text evidence="1 8">Protein modification; [NiFe] hydrogenase maturation.</text>
</comment>
<dbReference type="InterPro" id="IPR017945">
    <property type="entry name" value="DHBP_synth_RibB-like_a/b_dom"/>
</dbReference>
<dbReference type="PROSITE" id="PS51160">
    <property type="entry name" value="ACYLPHOSPHATASE_3"/>
    <property type="match status" value="1"/>
</dbReference>
<dbReference type="GO" id="GO:0016874">
    <property type="term" value="F:ligase activity"/>
    <property type="evidence" value="ECO:0007669"/>
    <property type="project" value="UniProtKB-UniRule"/>
</dbReference>
<organism evidence="12 13">
    <name type="scientific">Azospirillum brasilense</name>
    <dbReference type="NCBI Taxonomy" id="192"/>
    <lineage>
        <taxon>Bacteria</taxon>
        <taxon>Pseudomonadati</taxon>
        <taxon>Pseudomonadota</taxon>
        <taxon>Alphaproteobacteria</taxon>
        <taxon>Rhodospirillales</taxon>
        <taxon>Azospirillaceae</taxon>
        <taxon>Azospirillum</taxon>
    </lineage>
</organism>
<evidence type="ECO:0000256" key="7">
    <source>
        <dbReference type="ARBA" id="ARBA00048220"/>
    </source>
</evidence>
<dbReference type="SUPFAM" id="SSF54975">
    <property type="entry name" value="Acylphosphatase/BLUF domain-like"/>
    <property type="match status" value="1"/>
</dbReference>
<dbReference type="RefSeq" id="WP_094304829.1">
    <property type="nucleotide sequence ID" value="NZ_NOWT01000017.1"/>
</dbReference>
<dbReference type="InterPro" id="IPR051060">
    <property type="entry name" value="Carbamoyltrans_HypF-like"/>
</dbReference>
<dbReference type="PROSITE" id="PS51163">
    <property type="entry name" value="YRDC"/>
    <property type="match status" value="1"/>
</dbReference>
<geneLocation type="plasmid" evidence="12">
    <name>unnamed</name>
</geneLocation>
<keyword evidence="9" id="KW-0378">Hydrolase</keyword>
<sequence length="771" mass="81461">MRRLRVRVRGQVQGVGFRPFLHGLAHRFALTGWVLNDGDGVLAELQGDGLERLLAMLTEEAPPLARIDAIETEDCPIRPDEAGFAILASRRGAVTTGVAPDAAVCPACLAELFDPMDRRYRYPFLNCAHCGPRFTITRALPYDRPQTAMAGFPLCPDCAAEYAAPADRRFHAQPTACPACGPRLSHSIEEVLAALRGGKIVAVKGLGGFHLACDAFDAAAVERLRARKQRNGKPFALMVANVASAERFVEVGAAERALLEGTARPVVLLRRRESPPLRSGGGLGRGQASPSPTLPDAIAPGLAWLGVMLPYTPIHHLLFHEAVGRPDGTTWLERPQDLALVMTSANPGGEPLAIGNDEARRRLDGIADLIVDHNRDILIRADDSVMRVVAGAPAFLRRGRGHVPVSIRLPRPGPPVLAVGGHLKATVCLTRGNEAFLSQHIGDLDNAATLEFLEESVAHLRRILAVEPVAVAHDLHPDFQGTRFAESLGLPTRPVQHHHAHIAAALAEHSVDGPALGLALDGFGLGSDGGSWGGEMLLVEGAGFTRLGHLAPLAQPGGDVAARQPWRMGAAALARMGRGAEIAERFAACGPADSVRRMIEAGVNAPPTSSCGRWFDAACGLLGVRAVAGFEGEAPMALESLVRCPTVLEGGWRIDGGVLDLTPLLENLLQINAQEGADRFHGTLSAALVDWAMPELAARGLDRIALSGGCLMNAVLAEGLSAGFAARGVAALLPRRAPVNDGGLSLGQAWVAMQSLLQEGPLRCASPSRPA</sequence>
<dbReference type="PROSITE" id="PS00150">
    <property type="entry name" value="ACYLPHOSPHATASE_1"/>
    <property type="match status" value="1"/>
</dbReference>
<accession>A0A235HBV0</accession>
<dbReference type="EMBL" id="NOWT01000017">
    <property type="protein sequence ID" value="OYD82987.1"/>
    <property type="molecule type" value="Genomic_DNA"/>
</dbReference>
<dbReference type="Gene3D" id="3.30.420.40">
    <property type="match status" value="1"/>
</dbReference>
<evidence type="ECO:0000256" key="2">
    <source>
        <dbReference type="ARBA" id="ARBA00008097"/>
    </source>
</evidence>
<dbReference type="Pfam" id="PF17788">
    <property type="entry name" value="HypF_C"/>
    <property type="match status" value="1"/>
</dbReference>
<dbReference type="PANTHER" id="PTHR42959:SF1">
    <property type="entry name" value="CARBAMOYLTRANSFERASE HYPF"/>
    <property type="match status" value="1"/>
</dbReference>
<evidence type="ECO:0000313" key="12">
    <source>
        <dbReference type="EMBL" id="OYD82987.1"/>
    </source>
</evidence>
<proteinExistence type="inferred from homology"/>
<dbReference type="InterPro" id="IPR011125">
    <property type="entry name" value="Znf_HypF"/>
</dbReference>
<comment type="caution">
    <text evidence="12">The sequence shown here is derived from an EMBL/GenBank/DDBJ whole genome shotgun (WGS) entry which is preliminary data.</text>
</comment>
<keyword evidence="12" id="KW-0614">Plasmid</keyword>
<dbReference type="GO" id="GO:0003998">
    <property type="term" value="F:acylphosphatase activity"/>
    <property type="evidence" value="ECO:0007669"/>
    <property type="project" value="UniProtKB-EC"/>
</dbReference>
<evidence type="ECO:0000256" key="5">
    <source>
        <dbReference type="ARBA" id="ARBA00022771"/>
    </source>
</evidence>
<dbReference type="UniPathway" id="UPA00335"/>
<evidence type="ECO:0000259" key="11">
    <source>
        <dbReference type="PROSITE" id="PS51163"/>
    </source>
</evidence>
<dbReference type="InterPro" id="IPR006070">
    <property type="entry name" value="Sua5-like_dom"/>
</dbReference>
<evidence type="ECO:0000256" key="9">
    <source>
        <dbReference type="PROSITE-ProRule" id="PRU00520"/>
    </source>
</evidence>
<dbReference type="SUPFAM" id="SSF55821">
    <property type="entry name" value="YrdC/RibB"/>
    <property type="match status" value="1"/>
</dbReference>
<dbReference type="GO" id="GO:0003725">
    <property type="term" value="F:double-stranded RNA binding"/>
    <property type="evidence" value="ECO:0007669"/>
    <property type="project" value="InterPro"/>
</dbReference>